<dbReference type="EMBL" id="GL883194">
    <property type="protein sequence ID" value="EGF97883.1"/>
    <property type="molecule type" value="Genomic_DNA"/>
</dbReference>
<feature type="domain" description="OTU" evidence="2">
    <location>
        <begin position="186"/>
        <end position="240"/>
    </location>
</feature>
<dbReference type="InterPro" id="IPR003323">
    <property type="entry name" value="OTU_dom"/>
</dbReference>
<dbReference type="SUPFAM" id="SSF54001">
    <property type="entry name" value="Cysteine proteinases"/>
    <property type="match status" value="1"/>
</dbReference>
<feature type="compositionally biased region" description="Pro residues" evidence="1">
    <location>
        <begin position="127"/>
        <end position="147"/>
    </location>
</feature>
<dbReference type="GeneID" id="18933381"/>
<organism evidence="4">
    <name type="scientific">Melampsora larici-populina (strain 98AG31 / pathotype 3-4-7)</name>
    <name type="common">Poplar leaf rust fungus</name>
    <dbReference type="NCBI Taxonomy" id="747676"/>
    <lineage>
        <taxon>Eukaryota</taxon>
        <taxon>Fungi</taxon>
        <taxon>Dikarya</taxon>
        <taxon>Basidiomycota</taxon>
        <taxon>Pucciniomycotina</taxon>
        <taxon>Pucciniomycetes</taxon>
        <taxon>Pucciniales</taxon>
        <taxon>Melampsoraceae</taxon>
        <taxon>Melampsora</taxon>
    </lineage>
</organism>
<dbReference type="Gene3D" id="3.90.70.80">
    <property type="match status" value="1"/>
</dbReference>
<dbReference type="PROSITE" id="PS50802">
    <property type="entry name" value="OTU"/>
    <property type="match status" value="1"/>
</dbReference>
<proteinExistence type="predicted"/>
<feature type="compositionally biased region" description="Polar residues" evidence="1">
    <location>
        <begin position="92"/>
        <end position="102"/>
    </location>
</feature>
<evidence type="ECO:0000313" key="3">
    <source>
        <dbReference type="EMBL" id="EGF97883.1"/>
    </source>
</evidence>
<dbReference type="InParanoid" id="F4SBT3"/>
<sequence length="240" mass="26665">MTPLRRQEALMKISAIFDEEATPPISLMPAPDPVSHSPPKAQDVTDAQQERTVDSIDSFMEGLYNCSPDDTNSTFNLEDLIVSQPTIPAASPMQQDNTSMASPPQLHFTPPIQNIPSPPLLSAETSLPPPQPPLLSPATPLPPPQPTPMVTRKRARESKKQTENQKTLPVLMAKYSLHSWLERYVIEVREVEGDGHCGFRAIAVSIGRHQDYWHQICQMMQDTIKSIPDSLECTLPKTRA</sequence>
<evidence type="ECO:0000259" key="2">
    <source>
        <dbReference type="PROSITE" id="PS50802"/>
    </source>
</evidence>
<name>F4SBT3_MELLP</name>
<dbReference type="AlphaFoldDB" id="F4SBT3"/>
<dbReference type="CDD" id="cd22744">
    <property type="entry name" value="OTU"/>
    <property type="match status" value="1"/>
</dbReference>
<feature type="region of interest" description="Disordered" evidence="1">
    <location>
        <begin position="89"/>
        <end position="163"/>
    </location>
</feature>
<dbReference type="InterPro" id="IPR038765">
    <property type="entry name" value="Papain-like_cys_pep_sf"/>
</dbReference>
<evidence type="ECO:0000256" key="1">
    <source>
        <dbReference type="SAM" id="MobiDB-lite"/>
    </source>
</evidence>
<feature type="region of interest" description="Disordered" evidence="1">
    <location>
        <begin position="22"/>
        <end position="48"/>
    </location>
</feature>
<gene>
    <name evidence="3" type="ORF">MELLADRAFT_84176</name>
</gene>
<dbReference type="RefSeq" id="XP_007418835.1">
    <property type="nucleotide sequence ID" value="XM_007418773.1"/>
</dbReference>
<dbReference type="KEGG" id="mlr:MELLADRAFT_84176"/>
<keyword evidence="4" id="KW-1185">Reference proteome</keyword>
<accession>F4SBT3</accession>
<protein>
    <recommendedName>
        <fullName evidence="2">OTU domain-containing protein</fullName>
    </recommendedName>
</protein>
<evidence type="ECO:0000313" key="4">
    <source>
        <dbReference type="Proteomes" id="UP000001072"/>
    </source>
</evidence>
<dbReference type="Proteomes" id="UP000001072">
    <property type="component" value="Unassembled WGS sequence"/>
</dbReference>
<dbReference type="OrthoDB" id="2432000at2759"/>
<reference evidence="4" key="1">
    <citation type="journal article" date="2011" name="Proc. Natl. Acad. Sci. U.S.A.">
        <title>Obligate biotrophy features unraveled by the genomic analysis of rust fungi.</title>
        <authorList>
            <person name="Duplessis S."/>
            <person name="Cuomo C.A."/>
            <person name="Lin Y.-C."/>
            <person name="Aerts A."/>
            <person name="Tisserant E."/>
            <person name="Veneault-Fourrey C."/>
            <person name="Joly D.L."/>
            <person name="Hacquard S."/>
            <person name="Amselem J."/>
            <person name="Cantarel B.L."/>
            <person name="Chiu R."/>
            <person name="Coutinho P.M."/>
            <person name="Feau N."/>
            <person name="Field M."/>
            <person name="Frey P."/>
            <person name="Gelhaye E."/>
            <person name="Goldberg J."/>
            <person name="Grabherr M.G."/>
            <person name="Kodira C.D."/>
            <person name="Kohler A."/>
            <person name="Kuees U."/>
            <person name="Lindquist E.A."/>
            <person name="Lucas S.M."/>
            <person name="Mago R."/>
            <person name="Mauceli E."/>
            <person name="Morin E."/>
            <person name="Murat C."/>
            <person name="Pangilinan J.L."/>
            <person name="Park R."/>
            <person name="Pearson M."/>
            <person name="Quesneville H."/>
            <person name="Rouhier N."/>
            <person name="Sakthikumar S."/>
            <person name="Salamov A.A."/>
            <person name="Schmutz J."/>
            <person name="Selles B."/>
            <person name="Shapiro H."/>
            <person name="Tanguay P."/>
            <person name="Tuskan G.A."/>
            <person name="Henrissat B."/>
            <person name="Van de Peer Y."/>
            <person name="Rouze P."/>
            <person name="Ellis J.G."/>
            <person name="Dodds P.N."/>
            <person name="Schein J.E."/>
            <person name="Zhong S."/>
            <person name="Hamelin R.C."/>
            <person name="Grigoriev I.V."/>
            <person name="Szabo L.J."/>
            <person name="Martin F."/>
        </authorList>
    </citation>
    <scope>NUCLEOTIDE SEQUENCE [LARGE SCALE GENOMIC DNA]</scope>
    <source>
        <strain evidence="4">98AG31 / pathotype 3-4-7</strain>
    </source>
</reference>
<dbReference type="HOGENOM" id="CLU_1156622_0_0_1"/>
<dbReference type="VEuPathDB" id="FungiDB:MELLADRAFT_84176"/>